<reference evidence="3" key="1">
    <citation type="submission" date="2014-01" db="EMBL/GenBank/DDBJ databases">
        <title>The Genome Sequence of Anopheles farauti FAR1 (V2).</title>
        <authorList>
            <consortium name="The Broad Institute Genomics Platform"/>
            <person name="Neafsey D.E."/>
            <person name="Besansky N."/>
            <person name="Howell P."/>
            <person name="Walton C."/>
            <person name="Young S.K."/>
            <person name="Zeng Q."/>
            <person name="Gargeya S."/>
            <person name="Fitzgerald M."/>
            <person name="Haas B."/>
            <person name="Abouelleil A."/>
            <person name="Allen A.W."/>
            <person name="Alvarado L."/>
            <person name="Arachchi H.M."/>
            <person name="Berlin A.M."/>
            <person name="Chapman S.B."/>
            <person name="Gainer-Dewar J."/>
            <person name="Goldberg J."/>
            <person name="Griggs A."/>
            <person name="Gujja S."/>
            <person name="Hansen M."/>
            <person name="Howarth C."/>
            <person name="Imamovic A."/>
            <person name="Ireland A."/>
            <person name="Larimer J."/>
            <person name="McCowan C."/>
            <person name="Murphy C."/>
            <person name="Pearson M."/>
            <person name="Poon T.W."/>
            <person name="Priest M."/>
            <person name="Roberts A."/>
            <person name="Saif S."/>
            <person name="Shea T."/>
            <person name="Sisk P."/>
            <person name="Sykes S."/>
            <person name="Wortman J."/>
            <person name="Nusbaum C."/>
            <person name="Birren B."/>
        </authorList>
    </citation>
    <scope>NUCLEOTIDE SEQUENCE [LARGE SCALE GENOMIC DNA]</scope>
    <source>
        <strain evidence="3">FAR1</strain>
    </source>
</reference>
<dbReference type="Proteomes" id="UP000075886">
    <property type="component" value="Unassembled WGS sequence"/>
</dbReference>
<dbReference type="AlphaFoldDB" id="A0A182QQF4"/>
<reference evidence="2" key="2">
    <citation type="submission" date="2020-05" db="UniProtKB">
        <authorList>
            <consortium name="EnsemblMetazoa"/>
        </authorList>
    </citation>
    <scope>IDENTIFICATION</scope>
    <source>
        <strain evidence="2">FAR1</strain>
    </source>
</reference>
<feature type="region of interest" description="Disordered" evidence="1">
    <location>
        <begin position="1"/>
        <end position="49"/>
    </location>
</feature>
<protein>
    <submittedName>
        <fullName evidence="2">Uncharacterized protein</fullName>
    </submittedName>
</protein>
<evidence type="ECO:0000313" key="3">
    <source>
        <dbReference type="Proteomes" id="UP000075886"/>
    </source>
</evidence>
<dbReference type="EMBL" id="AXCN02000243">
    <property type="status" value="NOT_ANNOTATED_CDS"/>
    <property type="molecule type" value="Genomic_DNA"/>
</dbReference>
<evidence type="ECO:0000313" key="2">
    <source>
        <dbReference type="EnsemblMetazoa" id="AFAF014807-PA"/>
    </source>
</evidence>
<dbReference type="EnsemblMetazoa" id="AFAF014807-RA">
    <property type="protein sequence ID" value="AFAF014807-PA"/>
    <property type="gene ID" value="AFAF014807"/>
</dbReference>
<accession>A0A182QQF4</accession>
<dbReference type="VEuPathDB" id="VectorBase:AFAF014807"/>
<sequence>MVRKEQADEVIPQVIVTEQEQSGAGDGFMSREGTYSREPSRERRSRSVSISRLRADDPLRREMMLVREKSPFEIGENRNVQVASCKAIIDKALVMDVSGGVTNVDEYISLFFSSGCVIDEASCKDISTAVEVTIVEEEEERPELVVMPLIEEEPPVTVVVVDEDSEDKKKLRLRLLKIASKTNLLKGPKWIVT</sequence>
<keyword evidence="3" id="KW-1185">Reference proteome</keyword>
<dbReference type="STRING" id="69004.A0A182QQF4"/>
<proteinExistence type="predicted"/>
<name>A0A182QQF4_9DIPT</name>
<evidence type="ECO:0000256" key="1">
    <source>
        <dbReference type="SAM" id="MobiDB-lite"/>
    </source>
</evidence>
<organism evidence="2 3">
    <name type="scientific">Anopheles farauti</name>
    <dbReference type="NCBI Taxonomy" id="69004"/>
    <lineage>
        <taxon>Eukaryota</taxon>
        <taxon>Metazoa</taxon>
        <taxon>Ecdysozoa</taxon>
        <taxon>Arthropoda</taxon>
        <taxon>Hexapoda</taxon>
        <taxon>Insecta</taxon>
        <taxon>Pterygota</taxon>
        <taxon>Neoptera</taxon>
        <taxon>Endopterygota</taxon>
        <taxon>Diptera</taxon>
        <taxon>Nematocera</taxon>
        <taxon>Culicoidea</taxon>
        <taxon>Culicidae</taxon>
        <taxon>Anophelinae</taxon>
        <taxon>Anopheles</taxon>
    </lineage>
</organism>